<accession>A0AAD4SE92</accession>
<sequence length="803" mass="89620">MGIRDGVMSELTSEDASVGTIVWVRRRNGSWWPGKIVGPQELASSHLMSPRSGTPVKLLGRDDASVDWYNLEKSRRVKAFRCGEFDDCIEKAASFQGKTPVKKREKYARREDAIRHALELEREQLEKKPKLRSGVNSFRNKKLKDCLGIPDNLANGQSNLKSQTTSKELDSSGQVKSMGNSLYARKSKHGKQPTSEGKTPPLADIHVKVEPTIVQSAGVECPANRSEKLLDMKRKGAAVQPSEFPAKKRDRRRYLSKVLQNSAKVDGESVPISAQGEKEQTGDLCRIQGVNFPAELNNGLDHTDNPGDNLLSLKSQFKTDRCHVDPSSSTEENSSSGTMEDESSDSEYVDRDMDENTPMVPNAIGKIYSGKHLTGDGYNKLQSGRMSVDELDEAAYPAYRSQQHTFDQSAMEYAGVKSSRWQLKGRQNIRSETRRSIDSMDEDNSNGIFQGTYLDRRPNLYHKSEELDNGFEDELIENWGYGRKKYQPKLEAARNDRGRKRRNFFDSEGNLEVNGLSQVASRRNWDGSSERFHPAYGGHYLNDRTKSLLVDVDIKVQSGYHGEHVPLVSLMSRLNGKAIIGHPVQIEALEDDSVDPILASQDLREATIYDNGGMLPVPPAWRTARRTVMLRVRRPNLSSSAALNGGQAKASNQSLYRPPDLESKLSLYRKSHSSSQKTSKDISKVHDSRKTPSESLKKVTLASQRTRMLSSIAAERKHSGKAMSDQKLLSRSNSDVDGLNKWDEVGPTVVTCIPVKLVFSRLMETIGRPPSSRTERRSYTVAINGGDNGKEDTIGTEFPVKEV</sequence>
<dbReference type="Proteomes" id="UP001202328">
    <property type="component" value="Unassembled WGS sequence"/>
</dbReference>
<dbReference type="SUPFAM" id="SSF63748">
    <property type="entry name" value="Tudor/PWWP/MBT"/>
    <property type="match status" value="1"/>
</dbReference>
<feature type="compositionally biased region" description="Polar residues" evidence="1">
    <location>
        <begin position="154"/>
        <end position="176"/>
    </location>
</feature>
<organism evidence="3 4">
    <name type="scientific">Papaver atlanticum</name>
    <dbReference type="NCBI Taxonomy" id="357466"/>
    <lineage>
        <taxon>Eukaryota</taxon>
        <taxon>Viridiplantae</taxon>
        <taxon>Streptophyta</taxon>
        <taxon>Embryophyta</taxon>
        <taxon>Tracheophyta</taxon>
        <taxon>Spermatophyta</taxon>
        <taxon>Magnoliopsida</taxon>
        <taxon>Ranunculales</taxon>
        <taxon>Papaveraceae</taxon>
        <taxon>Papaveroideae</taxon>
        <taxon>Papaver</taxon>
    </lineage>
</organism>
<reference evidence="3" key="1">
    <citation type="submission" date="2022-04" db="EMBL/GenBank/DDBJ databases">
        <title>A functionally conserved STORR gene fusion in Papaver species that diverged 16.8 million years ago.</title>
        <authorList>
            <person name="Catania T."/>
        </authorList>
    </citation>
    <scope>NUCLEOTIDE SEQUENCE</scope>
    <source>
        <strain evidence="3">S-188037</strain>
    </source>
</reference>
<evidence type="ECO:0000259" key="2">
    <source>
        <dbReference type="PROSITE" id="PS50812"/>
    </source>
</evidence>
<name>A0AAD4SE92_9MAGN</name>
<proteinExistence type="predicted"/>
<dbReference type="Pfam" id="PF00855">
    <property type="entry name" value="PWWP"/>
    <property type="match status" value="1"/>
</dbReference>
<evidence type="ECO:0000313" key="4">
    <source>
        <dbReference type="Proteomes" id="UP001202328"/>
    </source>
</evidence>
<feature type="compositionally biased region" description="Acidic residues" evidence="1">
    <location>
        <begin position="339"/>
        <end position="355"/>
    </location>
</feature>
<evidence type="ECO:0000313" key="3">
    <source>
        <dbReference type="EMBL" id="KAI3900025.1"/>
    </source>
</evidence>
<protein>
    <recommendedName>
        <fullName evidence="2">PWWP domain-containing protein</fullName>
    </recommendedName>
</protein>
<dbReference type="PANTHER" id="PTHR33697">
    <property type="entry name" value="T17B22.17 PROTEIN-RELATED"/>
    <property type="match status" value="1"/>
</dbReference>
<comment type="caution">
    <text evidence="3">The sequence shown here is derived from an EMBL/GenBank/DDBJ whole genome shotgun (WGS) entry which is preliminary data.</text>
</comment>
<feature type="compositionally biased region" description="Basic and acidic residues" evidence="1">
    <location>
        <begin position="678"/>
        <end position="697"/>
    </location>
</feature>
<evidence type="ECO:0000256" key="1">
    <source>
        <dbReference type="SAM" id="MobiDB-lite"/>
    </source>
</evidence>
<feature type="compositionally biased region" description="Basic and acidic residues" evidence="1">
    <location>
        <begin position="788"/>
        <end position="803"/>
    </location>
</feature>
<feature type="region of interest" description="Disordered" evidence="1">
    <location>
        <begin position="667"/>
        <end position="702"/>
    </location>
</feature>
<feature type="domain" description="PWWP" evidence="2">
    <location>
        <begin position="18"/>
        <end position="80"/>
    </location>
</feature>
<dbReference type="InterPro" id="IPR044679">
    <property type="entry name" value="PWWP2-like"/>
</dbReference>
<dbReference type="CDD" id="cd05162">
    <property type="entry name" value="PWWP"/>
    <property type="match status" value="1"/>
</dbReference>
<gene>
    <name evidence="3" type="ORF">MKW98_000925</name>
</gene>
<feature type="region of interest" description="Disordered" evidence="1">
    <location>
        <begin position="149"/>
        <end position="176"/>
    </location>
</feature>
<feature type="region of interest" description="Disordered" evidence="1">
    <location>
        <begin position="781"/>
        <end position="803"/>
    </location>
</feature>
<feature type="region of interest" description="Disordered" evidence="1">
    <location>
        <begin position="184"/>
        <end position="203"/>
    </location>
</feature>
<feature type="compositionally biased region" description="Low complexity" evidence="1">
    <location>
        <begin position="327"/>
        <end position="336"/>
    </location>
</feature>
<dbReference type="AlphaFoldDB" id="A0AAD4SE92"/>
<dbReference type="Gene3D" id="2.30.30.140">
    <property type="match status" value="1"/>
</dbReference>
<keyword evidence="4" id="KW-1185">Reference proteome</keyword>
<dbReference type="EMBL" id="JAJJMB010011750">
    <property type="protein sequence ID" value="KAI3900025.1"/>
    <property type="molecule type" value="Genomic_DNA"/>
</dbReference>
<dbReference type="PROSITE" id="PS50812">
    <property type="entry name" value="PWWP"/>
    <property type="match status" value="1"/>
</dbReference>
<dbReference type="PANTHER" id="PTHR33697:SF2">
    <property type="entry name" value="T17B22.17 PROTEIN"/>
    <property type="match status" value="1"/>
</dbReference>
<dbReference type="InterPro" id="IPR000313">
    <property type="entry name" value="PWWP_dom"/>
</dbReference>
<feature type="region of interest" description="Disordered" evidence="1">
    <location>
        <begin position="319"/>
        <end position="358"/>
    </location>
</feature>